<proteinExistence type="predicted"/>
<dbReference type="RefSeq" id="WP_168917927.1">
    <property type="nucleotide sequence ID" value="NZ_CP050804.1"/>
</dbReference>
<dbReference type="Proteomes" id="UP000502298">
    <property type="component" value="Chromosome"/>
</dbReference>
<protein>
    <submittedName>
        <fullName evidence="1">Uncharacterized protein</fullName>
    </submittedName>
</protein>
<reference evidence="1 2" key="1">
    <citation type="submission" date="2020-03" db="EMBL/GenBank/DDBJ databases">
        <title>Complete genome of Arcanobacterium buesumensis sp. nov. strain 2701.</title>
        <authorList>
            <person name="Borowiak M."/>
            <person name="Alssahen M."/>
            <person name="Laemmler C."/>
            <person name="Malorny B."/>
            <person name="Hassan A."/>
            <person name="Prenger-Berninghoff E."/>
            <person name="Ploetz M."/>
            <person name="Abdulmawjood A."/>
        </authorList>
    </citation>
    <scope>NUCLEOTIDE SEQUENCE [LARGE SCALE GENOMIC DNA]</scope>
    <source>
        <strain evidence="1 2">2701</strain>
    </source>
</reference>
<dbReference type="AlphaFoldDB" id="A0A6H2ELP8"/>
<evidence type="ECO:0000313" key="2">
    <source>
        <dbReference type="Proteomes" id="UP000502298"/>
    </source>
</evidence>
<evidence type="ECO:0000313" key="1">
    <source>
        <dbReference type="EMBL" id="QJC21993.1"/>
    </source>
</evidence>
<dbReference type="EMBL" id="CP050804">
    <property type="protein sequence ID" value="QJC21993.1"/>
    <property type="molecule type" value="Genomic_DNA"/>
</dbReference>
<name>A0A6H2ELP8_9ACTO</name>
<keyword evidence="2" id="KW-1185">Reference proteome</keyword>
<dbReference type="KEGG" id="arca:HC352_05415"/>
<sequence>MDHKTAHTLISIMGIEYADIAAELGKGVRTVAGWMRGENETLPFYFEEWLNARWDEFRAEIKNFILDAAAYDTVVIGRSAPDDVPDGEFQAMRRAQIIACETVDKSWVDGK</sequence>
<accession>A0A6H2ELP8</accession>
<gene>
    <name evidence="1" type="ORF">HC352_05415</name>
</gene>
<organism evidence="1 2">
    <name type="scientific">Arcanobacterium buesumense</name>
    <dbReference type="NCBI Taxonomy" id="2722751"/>
    <lineage>
        <taxon>Bacteria</taxon>
        <taxon>Bacillati</taxon>
        <taxon>Actinomycetota</taxon>
        <taxon>Actinomycetes</taxon>
        <taxon>Actinomycetales</taxon>
        <taxon>Actinomycetaceae</taxon>
        <taxon>Arcanobacterium</taxon>
    </lineage>
</organism>